<dbReference type="PANTHER" id="PTHR28055">
    <property type="entry name" value="ALTERED INHERITANCE OF MITOCHONDRIA PROTEIN 41, MITOCHONDRIAL"/>
    <property type="match status" value="1"/>
</dbReference>
<protein>
    <submittedName>
        <fullName evidence="1">YqeY-like protein</fullName>
    </submittedName>
</protein>
<dbReference type="InterPro" id="IPR023168">
    <property type="entry name" value="GatB_Yqey_C_2"/>
</dbReference>
<evidence type="ECO:0000313" key="1">
    <source>
        <dbReference type="EMBL" id="EHY30736.1"/>
    </source>
</evidence>
<dbReference type="InterPro" id="IPR019004">
    <property type="entry name" value="YqeY/Aim41"/>
</dbReference>
<gene>
    <name evidence="1" type="ORF">HMPREF9440_01902</name>
</gene>
<dbReference type="InterPro" id="IPR003789">
    <property type="entry name" value="Asn/Gln_tRNA_amidoTrase-B-like"/>
</dbReference>
<evidence type="ECO:0000313" key="2">
    <source>
        <dbReference type="Proteomes" id="UP000004956"/>
    </source>
</evidence>
<dbReference type="Gene3D" id="1.10.10.410">
    <property type="match status" value="1"/>
</dbReference>
<dbReference type="PATRIC" id="fig|762967.3.peg.1499"/>
<proteinExistence type="predicted"/>
<dbReference type="OrthoDB" id="9788127at2"/>
<dbReference type="HOGENOM" id="CLU_079430_2_2_4"/>
<sequence>MVMIKDRIREDMKAAMRSHDAARLSTIRLLLAAIKQREIDEQIEAGDEDVLAVIGKMVKQRRDSVEQYRSGGREDLAANEQAEIDVLSTYLPQQLSDEEVAAIVEEAVAEVGMTGMAAMGKVMSVVKPRVNGRADLGKVSALIKARLTA</sequence>
<name>H3KGM0_9BURK</name>
<reference evidence="1 2" key="1">
    <citation type="submission" date="2011-11" db="EMBL/GenBank/DDBJ databases">
        <authorList>
            <person name="Weinstock G."/>
            <person name="Sodergren E."/>
            <person name="Clifton S."/>
            <person name="Fulton L."/>
            <person name="Fulton B."/>
            <person name="Courtney L."/>
            <person name="Fronick C."/>
            <person name="Harrison M."/>
            <person name="Strong C."/>
            <person name="Farmer C."/>
            <person name="Delahaunty K."/>
            <person name="Markovic C."/>
            <person name="Hall O."/>
            <person name="Minx P."/>
            <person name="Tomlinson C."/>
            <person name="Mitreva M."/>
            <person name="Hou S."/>
            <person name="Chen J."/>
            <person name="Wollam A."/>
            <person name="Pepin K.H."/>
            <person name="Johnson M."/>
            <person name="Bhonagiri V."/>
            <person name="Zhang X."/>
            <person name="Suruliraj S."/>
            <person name="Warren W."/>
            <person name="Chinwalla A."/>
            <person name="Mardis E.R."/>
            <person name="Wilson R.K."/>
        </authorList>
    </citation>
    <scope>NUCLEOTIDE SEQUENCE [LARGE SCALE GENOMIC DNA]</scope>
    <source>
        <strain evidence="1 2">YIT 11816</strain>
    </source>
</reference>
<organism evidence="1 2">
    <name type="scientific">Sutterella parvirubra YIT 11816</name>
    <dbReference type="NCBI Taxonomy" id="762967"/>
    <lineage>
        <taxon>Bacteria</taxon>
        <taxon>Pseudomonadati</taxon>
        <taxon>Pseudomonadota</taxon>
        <taxon>Betaproteobacteria</taxon>
        <taxon>Burkholderiales</taxon>
        <taxon>Sutterellaceae</taxon>
        <taxon>Sutterella</taxon>
    </lineage>
</organism>
<dbReference type="RefSeq" id="WP_008543062.1">
    <property type="nucleotide sequence ID" value="NZ_JH605000.1"/>
</dbReference>
<dbReference type="PANTHER" id="PTHR28055:SF1">
    <property type="entry name" value="ALTERED INHERITANCE OF MITOCHONDRIA PROTEIN 41, MITOCHONDRIAL"/>
    <property type="match status" value="1"/>
</dbReference>
<dbReference type="AlphaFoldDB" id="H3KGM0"/>
<accession>H3KGM0</accession>
<dbReference type="GO" id="GO:0016884">
    <property type="term" value="F:carbon-nitrogen ligase activity, with glutamine as amido-N-donor"/>
    <property type="evidence" value="ECO:0007669"/>
    <property type="project" value="InterPro"/>
</dbReference>
<keyword evidence="2" id="KW-1185">Reference proteome</keyword>
<dbReference type="STRING" id="762967.HMPREF9440_01902"/>
<dbReference type="EMBL" id="AFBQ01000285">
    <property type="protein sequence ID" value="EHY30736.1"/>
    <property type="molecule type" value="Genomic_DNA"/>
</dbReference>
<dbReference type="Pfam" id="PF09424">
    <property type="entry name" value="YqeY"/>
    <property type="match status" value="1"/>
</dbReference>
<dbReference type="InterPro" id="IPR042184">
    <property type="entry name" value="YqeY/Aim41_N"/>
</dbReference>
<dbReference type="SUPFAM" id="SSF89095">
    <property type="entry name" value="GatB/YqeY motif"/>
    <property type="match status" value="1"/>
</dbReference>
<comment type="caution">
    <text evidence="1">The sequence shown here is derived from an EMBL/GenBank/DDBJ whole genome shotgun (WGS) entry which is preliminary data.</text>
</comment>
<dbReference type="Gene3D" id="1.10.1510.10">
    <property type="entry name" value="Uncharacterised protein YqeY/AIM41 PF09424, N-terminal domain"/>
    <property type="match status" value="1"/>
</dbReference>
<dbReference type="Proteomes" id="UP000004956">
    <property type="component" value="Unassembled WGS sequence"/>
</dbReference>